<dbReference type="Gene3D" id="1.20.1720.10">
    <property type="entry name" value="Multidrug resistance protein D"/>
    <property type="match status" value="1"/>
</dbReference>
<dbReference type="PROSITE" id="PS50042">
    <property type="entry name" value="CNMP_BINDING_3"/>
    <property type="match status" value="1"/>
</dbReference>
<evidence type="ECO:0000256" key="1">
    <source>
        <dbReference type="ARBA" id="ARBA00004651"/>
    </source>
</evidence>
<feature type="transmembrane region" description="Helical" evidence="11">
    <location>
        <begin position="161"/>
        <end position="182"/>
    </location>
</feature>
<feature type="transmembrane region" description="Helical" evidence="11">
    <location>
        <begin position="219"/>
        <end position="241"/>
    </location>
</feature>
<dbReference type="InterPro" id="IPR018488">
    <property type="entry name" value="cNMP-bd_CS"/>
</dbReference>
<dbReference type="CDD" id="cd00038">
    <property type="entry name" value="CAP_ED"/>
    <property type="match status" value="1"/>
</dbReference>
<feature type="domain" description="Cyclic nucleotide-binding" evidence="12">
    <location>
        <begin position="523"/>
        <end position="638"/>
    </location>
</feature>
<feature type="transmembrane region" description="Helical" evidence="11">
    <location>
        <begin position="72"/>
        <end position="91"/>
    </location>
</feature>
<dbReference type="NCBIfam" id="TIGR00711">
    <property type="entry name" value="efflux_EmrB"/>
    <property type="match status" value="1"/>
</dbReference>
<dbReference type="Pfam" id="PF00027">
    <property type="entry name" value="cNMP_binding"/>
    <property type="match status" value="1"/>
</dbReference>
<feature type="region of interest" description="Disordered" evidence="10">
    <location>
        <begin position="484"/>
        <end position="515"/>
    </location>
</feature>
<dbReference type="OrthoDB" id="7375466at2"/>
<evidence type="ECO:0000259" key="13">
    <source>
        <dbReference type="PROSITE" id="PS50850"/>
    </source>
</evidence>
<comment type="caution">
    <text evidence="9">Lacks conserved residue(s) required for the propagation of feature annotation.</text>
</comment>
<name>A0A2N3YF39_9MICO</name>
<evidence type="ECO:0000256" key="4">
    <source>
        <dbReference type="ARBA" id="ARBA00022475"/>
    </source>
</evidence>
<keyword evidence="8 11" id="KW-0472">Membrane</keyword>
<keyword evidence="16" id="KW-1185">Reference proteome</keyword>
<dbReference type="PANTHER" id="PTHR42718:SF48">
    <property type="entry name" value="CONSERVED TWO-DOMAIN MEMBRANE PROTEIN-RELATED"/>
    <property type="match status" value="1"/>
</dbReference>
<dbReference type="Pfam" id="PF07690">
    <property type="entry name" value="MFS_1"/>
    <property type="match status" value="1"/>
</dbReference>
<evidence type="ECO:0000259" key="14">
    <source>
        <dbReference type="PROSITE" id="PS51635"/>
    </source>
</evidence>
<keyword evidence="3" id="KW-0813">Transport</keyword>
<accession>A0A2N3YF39</accession>
<feature type="transmembrane region" description="Helical" evidence="11">
    <location>
        <begin position="35"/>
        <end position="60"/>
    </location>
</feature>
<dbReference type="InterPro" id="IPR002641">
    <property type="entry name" value="PNPLA_dom"/>
</dbReference>
<feature type="transmembrane region" description="Helical" evidence="11">
    <location>
        <begin position="391"/>
        <end position="408"/>
    </location>
</feature>
<reference evidence="15 16" key="1">
    <citation type="submission" date="2017-12" db="EMBL/GenBank/DDBJ databases">
        <title>Sequencing the genomes of 1000 Actinobacteria strains.</title>
        <authorList>
            <person name="Klenk H.-P."/>
        </authorList>
    </citation>
    <scope>NUCLEOTIDE SEQUENCE [LARGE SCALE GENOMIC DNA]</scope>
    <source>
        <strain evidence="15 16">DSM 12806</strain>
    </source>
</reference>
<feature type="region of interest" description="Disordered" evidence="10">
    <location>
        <begin position="1"/>
        <end position="28"/>
    </location>
</feature>
<dbReference type="GO" id="GO:0016042">
    <property type="term" value="P:lipid catabolic process"/>
    <property type="evidence" value="ECO:0007669"/>
    <property type="project" value="UniProtKB-UniRule"/>
</dbReference>
<dbReference type="Proteomes" id="UP000233781">
    <property type="component" value="Unassembled WGS sequence"/>
</dbReference>
<evidence type="ECO:0000256" key="10">
    <source>
        <dbReference type="SAM" id="MobiDB-lite"/>
    </source>
</evidence>
<dbReference type="PROSITE" id="PS50850">
    <property type="entry name" value="MFS"/>
    <property type="match status" value="1"/>
</dbReference>
<organism evidence="15 16">
    <name type="scientific">Phycicoccus duodecadis</name>
    <dbReference type="NCBI Taxonomy" id="173053"/>
    <lineage>
        <taxon>Bacteria</taxon>
        <taxon>Bacillati</taxon>
        <taxon>Actinomycetota</taxon>
        <taxon>Actinomycetes</taxon>
        <taxon>Micrococcales</taxon>
        <taxon>Intrasporangiaceae</taxon>
        <taxon>Phycicoccus</taxon>
    </lineage>
</organism>
<sequence length="1080" mass="112913">MPSATTGFQDAVPRPQGDAPRSRPSPTPRVAPGRILLIACFGAFLAFLDATVVNVAFPSIRATFPTVRISELSWVLNAYNIVFAAFLIVFGRLTDLLGRRRSFVGGALVFTLASVLCGVAPSVDLLVAARVLQALGAAALVPASLALVVAAFPAERRAHAIGLWGASAAVAAGLGPPIGGALTEYWGWRWAFLVNLPFGLVALWLARRHLIESRAPGRRLVPDLLGATTLAAAIGLLNLGIIQGSDWGWLSVGVLGSFVGALVLFGVFGLSSRRHRSPLVPAALLRVRSFSVGSVASVLAGFGFYAYLLTNVLWLQYVWGYAVLQAGLALVPGAVVAAVVASRLGPLAQRLGYRWFVVPGALVWAGAYLWYHQRVGLQPAFWAEWMPGQLLSGIGVGATLPLLGSASLSQVPGGRYATASAISSAARQVGGVLGIAVLVVVIGNPTPATAVAAFRDGWLLSVAAFVAVALLSLPLGRLRPALEQEAGDDDRPPALHLPDAPPSWRLRSTSPSAESTDLGAVPLVAALPASARQRLEEASRLVEVLAGEDLVREGDPPGSLYVVRRGRLEILVGPRVVREVGPGEVLGELALLTGESRSATVRARRDSTVLELPRDAVEGVLASDASVSRHLLGQVAERLRTAAPGPTSPPPERPTVIAVVAAHRAAPAAEVAEALTARLRHHLDVVLLGPVGPDGLARAEVAHDRVVLVAPDGPGETGEERGGAAWRDFCVRQADVVVLVADAHAPAATEHTSVGGRRPEVVLVGGGVTAAHRAEWVRATDAWRLTSAEGDLALGVRALADRLAGRSLGLVLGAGGARAFSHIGVIRELEEAGLHVDRVAGSSLGAIVAAVYASGADGRTLEDLCFEEFVRRRPFGDWRAPIASVSKGSRVRQAVERVLGADEVLEGLPRQLRMVSVDLTSRRRQVHDRGNIVDATLASCRLPVLWAPIPTDDGRLLVDGSVLDALPTDLLVQRDEGPVVAVAIGTGGTRSRPGRPPVPALGDTLMRTMMIGSGGAVEAARQQGAWVLGPSSMGVGLLEFHQLDRMVEAGRAAARLLLERTGGDLSAPLDPSSDGELPAA</sequence>
<feature type="short sequence motif" description="GXSXG" evidence="9">
    <location>
        <begin position="841"/>
        <end position="845"/>
    </location>
</feature>
<dbReference type="EMBL" id="PJNE01000001">
    <property type="protein sequence ID" value="PKW25453.1"/>
    <property type="molecule type" value="Genomic_DNA"/>
</dbReference>
<evidence type="ECO:0000256" key="2">
    <source>
        <dbReference type="ARBA" id="ARBA00006636"/>
    </source>
</evidence>
<feature type="transmembrane region" description="Helical" evidence="11">
    <location>
        <begin position="290"/>
        <end position="308"/>
    </location>
</feature>
<dbReference type="InterPro" id="IPR036259">
    <property type="entry name" value="MFS_trans_sf"/>
</dbReference>
<dbReference type="SUPFAM" id="SSF51206">
    <property type="entry name" value="cAMP-binding domain-like"/>
    <property type="match status" value="1"/>
</dbReference>
<dbReference type="SUPFAM" id="SSF103473">
    <property type="entry name" value="MFS general substrate transporter"/>
    <property type="match status" value="2"/>
</dbReference>
<keyword evidence="7 9" id="KW-0443">Lipid metabolism</keyword>
<feature type="transmembrane region" description="Helical" evidence="11">
    <location>
        <begin position="429"/>
        <end position="446"/>
    </location>
</feature>
<feature type="active site" description="Proton acceptor" evidence="9">
    <location>
        <position position="959"/>
    </location>
</feature>
<evidence type="ECO:0000256" key="3">
    <source>
        <dbReference type="ARBA" id="ARBA00022448"/>
    </source>
</evidence>
<dbReference type="InterPro" id="IPR000595">
    <property type="entry name" value="cNMP-bd_dom"/>
</dbReference>
<dbReference type="GO" id="GO:0004622">
    <property type="term" value="F:phosphatidylcholine lysophospholipase activity"/>
    <property type="evidence" value="ECO:0007669"/>
    <property type="project" value="UniProtKB-ARBA"/>
</dbReference>
<feature type="transmembrane region" description="Helical" evidence="11">
    <location>
        <begin position="103"/>
        <end position="123"/>
    </location>
</feature>
<comment type="subcellular location">
    <subcellularLocation>
        <location evidence="1">Cell membrane</location>
        <topology evidence="1">Multi-pass membrane protein</topology>
    </subcellularLocation>
</comment>
<evidence type="ECO:0000256" key="6">
    <source>
        <dbReference type="ARBA" id="ARBA00022989"/>
    </source>
</evidence>
<dbReference type="InterPro" id="IPR020846">
    <property type="entry name" value="MFS_dom"/>
</dbReference>
<dbReference type="SUPFAM" id="SSF52151">
    <property type="entry name" value="FabD/lysophospholipase-like"/>
    <property type="match status" value="1"/>
</dbReference>
<evidence type="ECO:0000256" key="11">
    <source>
        <dbReference type="SAM" id="Phobius"/>
    </source>
</evidence>
<feature type="transmembrane region" description="Helical" evidence="11">
    <location>
        <begin position="314"/>
        <end position="341"/>
    </location>
</feature>
<keyword evidence="9" id="KW-0442">Lipid degradation</keyword>
<proteinExistence type="inferred from homology"/>
<keyword evidence="9" id="KW-0378">Hydrolase</keyword>
<dbReference type="RefSeq" id="WP_101394164.1">
    <property type="nucleotide sequence ID" value="NZ_PJNE01000001.1"/>
</dbReference>
<feature type="transmembrane region" description="Helical" evidence="11">
    <location>
        <begin position="353"/>
        <end position="371"/>
    </location>
</feature>
<evidence type="ECO:0000256" key="5">
    <source>
        <dbReference type="ARBA" id="ARBA00022692"/>
    </source>
</evidence>
<dbReference type="InterPro" id="IPR011701">
    <property type="entry name" value="MFS"/>
</dbReference>
<feature type="transmembrane region" description="Helical" evidence="11">
    <location>
        <begin position="135"/>
        <end position="154"/>
    </location>
</feature>
<evidence type="ECO:0000313" key="15">
    <source>
        <dbReference type="EMBL" id="PKW25453.1"/>
    </source>
</evidence>
<dbReference type="PROSITE" id="PS51635">
    <property type="entry name" value="PNPLA"/>
    <property type="match status" value="1"/>
</dbReference>
<feature type="domain" description="Major facilitator superfamily (MFS) profile" evidence="13">
    <location>
        <begin position="35"/>
        <end position="479"/>
    </location>
</feature>
<evidence type="ECO:0000256" key="9">
    <source>
        <dbReference type="PROSITE-ProRule" id="PRU01161"/>
    </source>
</evidence>
<dbReference type="SMART" id="SM00100">
    <property type="entry name" value="cNMP"/>
    <property type="match status" value="1"/>
</dbReference>
<dbReference type="InterPro" id="IPR014710">
    <property type="entry name" value="RmlC-like_jellyroll"/>
</dbReference>
<dbReference type="Gene3D" id="1.20.1250.20">
    <property type="entry name" value="MFS general substrate transporter like domains"/>
    <property type="match status" value="1"/>
</dbReference>
<evidence type="ECO:0000256" key="7">
    <source>
        <dbReference type="ARBA" id="ARBA00023098"/>
    </source>
</evidence>
<gene>
    <name evidence="15" type="ORF">ATL31_0243</name>
</gene>
<feature type="active site" description="Nucleophile" evidence="9">
    <location>
        <position position="843"/>
    </location>
</feature>
<comment type="caution">
    <text evidence="15">The sequence shown here is derived from an EMBL/GenBank/DDBJ whole genome shotgun (WGS) entry which is preliminary data.</text>
</comment>
<dbReference type="GO" id="GO:0022857">
    <property type="term" value="F:transmembrane transporter activity"/>
    <property type="evidence" value="ECO:0007669"/>
    <property type="project" value="InterPro"/>
</dbReference>
<comment type="similarity">
    <text evidence="2">Belongs to the NTE family.</text>
</comment>
<dbReference type="InterPro" id="IPR016035">
    <property type="entry name" value="Acyl_Trfase/lysoPLipase"/>
</dbReference>
<keyword evidence="4" id="KW-1003">Cell membrane</keyword>
<feature type="transmembrane region" description="Helical" evidence="11">
    <location>
        <begin position="247"/>
        <end position="270"/>
    </location>
</feature>
<dbReference type="PRINTS" id="PR01036">
    <property type="entry name" value="TCRTETB"/>
</dbReference>
<dbReference type="InterPro" id="IPR004638">
    <property type="entry name" value="EmrB-like"/>
</dbReference>
<protein>
    <submittedName>
        <fullName evidence="15">EmrB/QacA subfamily drug resistance transporter</fullName>
    </submittedName>
</protein>
<dbReference type="PANTHER" id="PTHR42718">
    <property type="entry name" value="MAJOR FACILITATOR SUPERFAMILY MULTIDRUG TRANSPORTER MFSC"/>
    <property type="match status" value="1"/>
</dbReference>
<keyword evidence="6 11" id="KW-1133">Transmembrane helix</keyword>
<dbReference type="Gene3D" id="2.60.120.10">
    <property type="entry name" value="Jelly Rolls"/>
    <property type="match status" value="1"/>
</dbReference>
<dbReference type="Pfam" id="PF01734">
    <property type="entry name" value="Patatin"/>
    <property type="match status" value="1"/>
</dbReference>
<dbReference type="GO" id="GO:0005886">
    <property type="term" value="C:plasma membrane"/>
    <property type="evidence" value="ECO:0007669"/>
    <property type="project" value="UniProtKB-SubCell"/>
</dbReference>
<evidence type="ECO:0000259" key="12">
    <source>
        <dbReference type="PROSITE" id="PS50042"/>
    </source>
</evidence>
<dbReference type="AlphaFoldDB" id="A0A2N3YF39"/>
<dbReference type="InterPro" id="IPR018490">
    <property type="entry name" value="cNMP-bd_dom_sf"/>
</dbReference>
<keyword evidence="5 11" id="KW-0812">Transmembrane</keyword>
<feature type="transmembrane region" description="Helical" evidence="11">
    <location>
        <begin position="188"/>
        <end position="207"/>
    </location>
</feature>
<feature type="domain" description="PNPLA" evidence="14">
    <location>
        <begin position="810"/>
        <end position="972"/>
    </location>
</feature>
<dbReference type="PROSITE" id="PS00889">
    <property type="entry name" value="CNMP_BINDING_2"/>
    <property type="match status" value="1"/>
</dbReference>
<evidence type="ECO:0000313" key="16">
    <source>
        <dbReference type="Proteomes" id="UP000233781"/>
    </source>
</evidence>
<dbReference type="CDD" id="cd17321">
    <property type="entry name" value="MFS_MMR_MDR_like"/>
    <property type="match status" value="1"/>
</dbReference>
<dbReference type="Gene3D" id="3.40.1090.10">
    <property type="entry name" value="Cytosolic phospholipase A2 catalytic domain"/>
    <property type="match status" value="2"/>
</dbReference>
<evidence type="ECO:0000256" key="8">
    <source>
        <dbReference type="ARBA" id="ARBA00023136"/>
    </source>
</evidence>
<feature type="compositionally biased region" description="Polar residues" evidence="10">
    <location>
        <begin position="506"/>
        <end position="515"/>
    </location>
</feature>